<feature type="transmembrane region" description="Helical" evidence="6">
    <location>
        <begin position="59"/>
        <end position="83"/>
    </location>
</feature>
<feature type="transmembrane region" description="Helical" evidence="6">
    <location>
        <begin position="307"/>
        <end position="328"/>
    </location>
</feature>
<dbReference type="Proteomes" id="UP000294829">
    <property type="component" value="Unassembled WGS sequence"/>
</dbReference>
<proteinExistence type="predicted"/>
<comment type="caution">
    <text evidence="7">The sequence shown here is derived from an EMBL/GenBank/DDBJ whole genome shotgun (WGS) entry which is preliminary data.</text>
</comment>
<feature type="transmembrane region" description="Helical" evidence="6">
    <location>
        <begin position="234"/>
        <end position="256"/>
    </location>
</feature>
<keyword evidence="5 6" id="KW-0472">Membrane</keyword>
<accession>A0A4R5W2L1</accession>
<evidence type="ECO:0000256" key="6">
    <source>
        <dbReference type="SAM" id="Phobius"/>
    </source>
</evidence>
<dbReference type="InterPro" id="IPR002797">
    <property type="entry name" value="Polysacc_synth"/>
</dbReference>
<evidence type="ECO:0000256" key="5">
    <source>
        <dbReference type="ARBA" id="ARBA00023136"/>
    </source>
</evidence>
<evidence type="ECO:0000313" key="7">
    <source>
        <dbReference type="EMBL" id="TDK66514.1"/>
    </source>
</evidence>
<dbReference type="PANTHER" id="PTHR30250:SF30">
    <property type="entry name" value="LIPID III FLIPPASE"/>
    <property type="match status" value="1"/>
</dbReference>
<evidence type="ECO:0000256" key="4">
    <source>
        <dbReference type="ARBA" id="ARBA00022989"/>
    </source>
</evidence>
<keyword evidence="8" id="KW-1185">Reference proteome</keyword>
<evidence type="ECO:0000256" key="2">
    <source>
        <dbReference type="ARBA" id="ARBA00022475"/>
    </source>
</evidence>
<dbReference type="GO" id="GO:0009246">
    <property type="term" value="P:enterobacterial common antigen biosynthetic process"/>
    <property type="evidence" value="ECO:0007669"/>
    <property type="project" value="InterPro"/>
</dbReference>
<comment type="subcellular location">
    <subcellularLocation>
        <location evidence="1">Cell membrane</location>
        <topology evidence="1">Multi-pass membrane protein</topology>
    </subcellularLocation>
</comment>
<dbReference type="PANTHER" id="PTHR30250">
    <property type="entry name" value="PST FAMILY PREDICTED COLANIC ACID TRANSPORTER"/>
    <property type="match status" value="1"/>
</dbReference>
<name>A0A4R5W2L1_9BURK</name>
<dbReference type="OrthoDB" id="9769862at2"/>
<reference evidence="7 8" key="1">
    <citation type="submission" date="2019-03" db="EMBL/GenBank/DDBJ databases">
        <title>Sapientia aquatica gen. nov., sp. nov., isolated from a crater lake.</title>
        <authorList>
            <person name="Felfoldi T."/>
            <person name="Szabo A."/>
            <person name="Toth E."/>
            <person name="Schumann P."/>
            <person name="Keki Z."/>
            <person name="Marialigeti K."/>
            <person name="Mathe I."/>
        </authorList>
    </citation>
    <scope>NUCLEOTIDE SEQUENCE [LARGE SCALE GENOMIC DNA]</scope>
    <source>
        <strain evidence="7 8">SA-152</strain>
    </source>
</reference>
<evidence type="ECO:0000256" key="3">
    <source>
        <dbReference type="ARBA" id="ARBA00022692"/>
    </source>
</evidence>
<feature type="transmembrane region" description="Helical" evidence="6">
    <location>
        <begin position="348"/>
        <end position="369"/>
    </location>
</feature>
<evidence type="ECO:0000256" key="1">
    <source>
        <dbReference type="ARBA" id="ARBA00004651"/>
    </source>
</evidence>
<feature type="transmembrane region" description="Helical" evidence="6">
    <location>
        <begin position="376"/>
        <end position="399"/>
    </location>
</feature>
<feature type="transmembrane region" description="Helical" evidence="6">
    <location>
        <begin position="405"/>
        <end position="426"/>
    </location>
</feature>
<organism evidence="7 8">
    <name type="scientific">Sapientia aquatica</name>
    <dbReference type="NCBI Taxonomy" id="1549640"/>
    <lineage>
        <taxon>Bacteria</taxon>
        <taxon>Pseudomonadati</taxon>
        <taxon>Pseudomonadota</taxon>
        <taxon>Betaproteobacteria</taxon>
        <taxon>Burkholderiales</taxon>
        <taxon>Oxalobacteraceae</taxon>
        <taxon>Sapientia</taxon>
    </lineage>
</organism>
<dbReference type="Pfam" id="PF01943">
    <property type="entry name" value="Polysacc_synt"/>
    <property type="match status" value="1"/>
</dbReference>
<dbReference type="CDD" id="cd13125">
    <property type="entry name" value="MATE_like_10"/>
    <property type="match status" value="1"/>
</dbReference>
<keyword evidence="2" id="KW-1003">Cell membrane</keyword>
<feature type="transmembrane region" description="Helical" evidence="6">
    <location>
        <begin position="167"/>
        <end position="186"/>
    </location>
</feature>
<protein>
    <submittedName>
        <fullName evidence="7">O-antigen translocase</fullName>
    </submittedName>
</protein>
<gene>
    <name evidence="7" type="ORF">E2I14_08595</name>
</gene>
<sequence length="438" mass="48677">MKFVVWLFLFLNLKSLMNWLKASTSTATAQAARMLSGLIVIKMIAVSLGTEGFGRLGHFMSLISVLSVLAGGGILNGIVKYVAEYKGSPSRLNTFLSCAGAYSLLFSVLVCLVLSLFERQISLLLFDTDQYGSLIVFLAFIQFAYGVVSFCNGIINGLTETVKFAKISIVGTALGLPISCFCILQYGFVGAVVGLAVINACLLIPSLIAVMRLDLLQKIKLRFNRLDFKHIARFSSMQMVSLATLPLAEIFVRSLIAQYFGWQETGLWQSLMRLSAVYIGFFTMFLAAYYMPVLSSITDRRKSFNHVVKYLLGVGGAFIVIAVVVYVMRYYVFLIIFSKEFVIPANYVLYQLIGDFFKILSYVIGFLIVAKAKSTLYILGEFVQTGLYLGLALLAIRSGQVENVFVIYAFSNFLYFLVCLTGLTVYGRLSLRIQQKTE</sequence>
<keyword evidence="4 6" id="KW-1133">Transmembrane helix</keyword>
<dbReference type="EMBL" id="SMYL01000003">
    <property type="protein sequence ID" value="TDK66514.1"/>
    <property type="molecule type" value="Genomic_DNA"/>
</dbReference>
<dbReference type="GO" id="GO:0005886">
    <property type="term" value="C:plasma membrane"/>
    <property type="evidence" value="ECO:0007669"/>
    <property type="project" value="UniProtKB-SubCell"/>
</dbReference>
<dbReference type="AlphaFoldDB" id="A0A4R5W2L1"/>
<feature type="transmembrane region" description="Helical" evidence="6">
    <location>
        <begin position="276"/>
        <end position="295"/>
    </location>
</feature>
<dbReference type="InterPro" id="IPR050833">
    <property type="entry name" value="Poly_Biosynth_Transport"/>
</dbReference>
<feature type="transmembrane region" description="Helical" evidence="6">
    <location>
        <begin position="132"/>
        <end position="155"/>
    </location>
</feature>
<keyword evidence="3 6" id="KW-0812">Transmembrane</keyword>
<evidence type="ECO:0000313" key="8">
    <source>
        <dbReference type="Proteomes" id="UP000294829"/>
    </source>
</evidence>
<feature type="transmembrane region" description="Helical" evidence="6">
    <location>
        <begin position="95"/>
        <end position="117"/>
    </location>
</feature>
<dbReference type="InterPro" id="IPR044550">
    <property type="entry name" value="WzxE"/>
</dbReference>
<feature type="transmembrane region" description="Helical" evidence="6">
    <location>
        <begin position="192"/>
        <end position="213"/>
    </location>
</feature>